<feature type="modified residue" description="Phosphohistidine" evidence="15">
    <location>
        <position position="950"/>
    </location>
</feature>
<keyword evidence="10" id="KW-0067">ATP-binding</keyword>
<evidence type="ECO:0000256" key="3">
    <source>
        <dbReference type="ARBA" id="ARBA00012438"/>
    </source>
</evidence>
<feature type="modified residue" description="4-aspartylphosphate" evidence="16">
    <location>
        <position position="801"/>
    </location>
</feature>
<dbReference type="PROSITE" id="PS50112">
    <property type="entry name" value="PAS"/>
    <property type="match status" value="1"/>
</dbReference>
<dbReference type="Pfam" id="PF00072">
    <property type="entry name" value="Response_reg"/>
    <property type="match status" value="1"/>
</dbReference>
<dbReference type="FunFam" id="1.10.287.130:FF:000038">
    <property type="entry name" value="Sensory transduction histidine kinase"/>
    <property type="match status" value="1"/>
</dbReference>
<dbReference type="FunFam" id="3.30.565.10:FF:000010">
    <property type="entry name" value="Sensor histidine kinase RcsC"/>
    <property type="match status" value="1"/>
</dbReference>
<dbReference type="CDD" id="cd00088">
    <property type="entry name" value="HPT"/>
    <property type="match status" value="1"/>
</dbReference>
<dbReference type="NCBIfam" id="TIGR00229">
    <property type="entry name" value="sensory_box"/>
    <property type="match status" value="1"/>
</dbReference>
<dbReference type="Gene3D" id="1.10.287.130">
    <property type="match status" value="1"/>
</dbReference>
<dbReference type="Gene3D" id="3.30.565.10">
    <property type="entry name" value="Histidine kinase-like ATPase, C-terminal domain"/>
    <property type="match status" value="1"/>
</dbReference>
<dbReference type="InterPro" id="IPR001789">
    <property type="entry name" value="Sig_transdc_resp-reg_receiver"/>
</dbReference>
<name>A0A1F7WEV6_9BACT</name>
<proteinExistence type="predicted"/>
<evidence type="ECO:0000256" key="7">
    <source>
        <dbReference type="ARBA" id="ARBA00022692"/>
    </source>
</evidence>
<evidence type="ECO:0000259" key="19">
    <source>
        <dbReference type="PROSITE" id="PS50110"/>
    </source>
</evidence>
<dbReference type="Gene3D" id="3.30.450.20">
    <property type="entry name" value="PAS domain"/>
    <property type="match status" value="1"/>
</dbReference>
<dbReference type="GO" id="GO:0005886">
    <property type="term" value="C:plasma membrane"/>
    <property type="evidence" value="ECO:0007669"/>
    <property type="project" value="UniProtKB-SubCell"/>
</dbReference>
<evidence type="ECO:0000256" key="8">
    <source>
        <dbReference type="ARBA" id="ARBA00022741"/>
    </source>
</evidence>
<keyword evidence="14" id="KW-0131">Cell cycle</keyword>
<evidence type="ECO:0000256" key="11">
    <source>
        <dbReference type="ARBA" id="ARBA00022989"/>
    </source>
</evidence>
<dbReference type="SMART" id="SM00388">
    <property type="entry name" value="HisKA"/>
    <property type="match status" value="1"/>
</dbReference>
<comment type="caution">
    <text evidence="22">The sequence shown here is derived from an EMBL/GenBank/DDBJ whole genome shotgun (WGS) entry which is preliminary data.</text>
</comment>
<dbReference type="AlphaFoldDB" id="A0A1F7WEV6"/>
<sequence>MYDVSKTFTNKVIKNKFAPMAIALAGIMASMLFFFVEYRDRIADLEKVFENDMKRAALQFERKVELNEAIFNILRALFQTPAADYLSSGVYRKISSNILDNSNFFNSMLWVINLNPGKVVFGGSESLSRGFFEMGTSEIAFKKQAKENNAFLLKFFSPSDSMKGFSIRELKEILISNEKFLRHSPAHKYFAFVSEKSLAGLKSPVIYCAVPILEGDSDARPRGVKGYIIFINGIEEMIKRSLVDFLSSTTNLIISDTATGEIIYGALKKNLPLSLTYSRTMNIFGLSWRFVWQGDYKYAGGARTGLIWALSISGLMMTLLFSIIIRILQIFALRVENEVNVRTLELCATNNELATEIKERHRVEGELRLSSANISNILESITDGFLAIDRDLRFTYANPAAEKLLSESRDVLIGKKLSDIFPDTLKLEFYRELEKSMKQSVKSVFTEYYPPFGKWFEMNVYPSPEGISIYFQDVTRRKTAELELQAAKESADMANRAKSEFLATMSHEIRTPMNAIIGFSDMLYDTRLDAEQLDYVKNIKSGGSILATLISDILDFSKIEAGKLEIEAIEFNPLEIADEVISISFAASREKGLSLVRQYDPAVDFSVISDPYRLRQILLNLVGNSIKFTSSGEIRLIVKLVSRTGDTAAIKFEVADRGIGISPDKIDLIFSPFVQADGTITRRYGGSGLGLAISNKLVAMLGGDKISVRSAEGEGSNFYFEIDFKKGAGYEEHNADSAEAENDGGAPDEKYSILVVEDNPLNVKLIRSFCEKKGHSISVCENGLEALERISAAGYDAVLMDVQMPVMDGLEASRRLRKKGIRVPIIAMTAAATKQDEEACLKAGMNAYMSKPVRLKELAPLLARMTGEARAAAAEACEAAQTSGGAGSSPGADATHAVFNYANLKDNMDGDEHLMSEIIKMFLEAWPQYLADIAGAVEAKDADRLMRCSHRLKGSALNACADEIASALLALEMMGKRGEVESAADVYDSLNDKFTRYNKETAAAGLQLSTGTDGRKNSTGETR</sequence>
<dbReference type="InterPro" id="IPR013656">
    <property type="entry name" value="PAS_4"/>
</dbReference>
<keyword evidence="8" id="KW-0547">Nucleotide-binding</keyword>
<dbReference type="InterPro" id="IPR004358">
    <property type="entry name" value="Sig_transdc_His_kin-like_C"/>
</dbReference>
<dbReference type="InterPro" id="IPR005467">
    <property type="entry name" value="His_kinase_dom"/>
</dbReference>
<dbReference type="PANTHER" id="PTHR45339:SF1">
    <property type="entry name" value="HYBRID SIGNAL TRANSDUCTION HISTIDINE KINASE J"/>
    <property type="match status" value="1"/>
</dbReference>
<evidence type="ECO:0000259" key="21">
    <source>
        <dbReference type="PROSITE" id="PS50894"/>
    </source>
</evidence>
<dbReference type="SMART" id="SM00448">
    <property type="entry name" value="REC"/>
    <property type="match status" value="1"/>
</dbReference>
<dbReference type="GO" id="GO:0000155">
    <property type="term" value="F:phosphorelay sensor kinase activity"/>
    <property type="evidence" value="ECO:0007669"/>
    <property type="project" value="InterPro"/>
</dbReference>
<dbReference type="CDD" id="cd00130">
    <property type="entry name" value="PAS"/>
    <property type="match status" value="1"/>
</dbReference>
<evidence type="ECO:0000256" key="1">
    <source>
        <dbReference type="ARBA" id="ARBA00000085"/>
    </source>
</evidence>
<keyword evidence="7 17" id="KW-0812">Transmembrane</keyword>
<keyword evidence="13 17" id="KW-0472">Membrane</keyword>
<dbReference type="InterPro" id="IPR011006">
    <property type="entry name" value="CheY-like_superfamily"/>
</dbReference>
<keyword evidence="5 16" id="KW-0597">Phosphoprotein</keyword>
<evidence type="ECO:0000256" key="2">
    <source>
        <dbReference type="ARBA" id="ARBA00004651"/>
    </source>
</evidence>
<evidence type="ECO:0000256" key="17">
    <source>
        <dbReference type="SAM" id="Phobius"/>
    </source>
</evidence>
<accession>A0A1F7WEV6</accession>
<dbReference type="EC" id="2.7.13.3" evidence="3"/>
<evidence type="ECO:0000259" key="20">
    <source>
        <dbReference type="PROSITE" id="PS50112"/>
    </source>
</evidence>
<gene>
    <name evidence="22" type="ORF">A2008_09760</name>
</gene>
<dbReference type="InterPro" id="IPR000014">
    <property type="entry name" value="PAS"/>
</dbReference>
<dbReference type="Pfam" id="PF08448">
    <property type="entry name" value="PAS_4"/>
    <property type="match status" value="1"/>
</dbReference>
<dbReference type="SUPFAM" id="SSF55785">
    <property type="entry name" value="PYP-like sensor domain (PAS domain)"/>
    <property type="match status" value="1"/>
</dbReference>
<dbReference type="CDD" id="cd17546">
    <property type="entry name" value="REC_hyHK_CKI1_RcsC-like"/>
    <property type="match status" value="1"/>
</dbReference>
<dbReference type="PROSITE" id="PS50894">
    <property type="entry name" value="HPT"/>
    <property type="match status" value="1"/>
</dbReference>
<keyword evidence="6" id="KW-0808">Transferase</keyword>
<dbReference type="InterPro" id="IPR008207">
    <property type="entry name" value="Sig_transdc_His_kin_Hpt_dom"/>
</dbReference>
<dbReference type="InterPro" id="IPR035965">
    <property type="entry name" value="PAS-like_dom_sf"/>
</dbReference>
<reference evidence="22 23" key="1">
    <citation type="journal article" date="2016" name="Nat. Commun.">
        <title>Thousands of microbial genomes shed light on interconnected biogeochemical processes in an aquifer system.</title>
        <authorList>
            <person name="Anantharaman K."/>
            <person name="Brown C.T."/>
            <person name="Hug L.A."/>
            <person name="Sharon I."/>
            <person name="Castelle C.J."/>
            <person name="Probst A.J."/>
            <person name="Thomas B.C."/>
            <person name="Singh A."/>
            <person name="Wilkins M.J."/>
            <person name="Karaoz U."/>
            <person name="Brodie E.L."/>
            <person name="Williams K.H."/>
            <person name="Hubbard S.S."/>
            <person name="Banfield J.F."/>
        </authorList>
    </citation>
    <scope>NUCLEOTIDE SEQUENCE [LARGE SCALE GENOMIC DNA]</scope>
</reference>
<feature type="domain" description="PAS" evidence="20">
    <location>
        <begin position="370"/>
        <end position="440"/>
    </location>
</feature>
<evidence type="ECO:0000259" key="18">
    <source>
        <dbReference type="PROSITE" id="PS50109"/>
    </source>
</evidence>
<dbReference type="Gene3D" id="1.20.120.160">
    <property type="entry name" value="HPT domain"/>
    <property type="match status" value="1"/>
</dbReference>
<dbReference type="Pfam" id="PF02518">
    <property type="entry name" value="HATPase_c"/>
    <property type="match status" value="1"/>
</dbReference>
<evidence type="ECO:0000256" key="4">
    <source>
        <dbReference type="ARBA" id="ARBA00022475"/>
    </source>
</evidence>
<evidence type="ECO:0000256" key="13">
    <source>
        <dbReference type="ARBA" id="ARBA00023136"/>
    </source>
</evidence>
<dbReference type="InterPro" id="IPR036641">
    <property type="entry name" value="HPT_dom_sf"/>
</dbReference>
<feature type="transmembrane region" description="Helical" evidence="17">
    <location>
        <begin position="17"/>
        <end position="36"/>
    </location>
</feature>
<dbReference type="SUPFAM" id="SSF47226">
    <property type="entry name" value="Histidine-containing phosphotransfer domain, HPT domain"/>
    <property type="match status" value="1"/>
</dbReference>
<evidence type="ECO:0000256" key="10">
    <source>
        <dbReference type="ARBA" id="ARBA00022840"/>
    </source>
</evidence>
<organism evidence="22 23">
    <name type="scientific">Candidatus Wallbacteria bacterium GWC2_49_35</name>
    <dbReference type="NCBI Taxonomy" id="1817813"/>
    <lineage>
        <taxon>Bacteria</taxon>
        <taxon>Candidatus Walliibacteriota</taxon>
    </lineage>
</organism>
<dbReference type="Gene3D" id="3.40.50.2300">
    <property type="match status" value="1"/>
</dbReference>
<feature type="domain" description="HPt" evidence="21">
    <location>
        <begin position="911"/>
        <end position="1004"/>
    </location>
</feature>
<keyword evidence="4" id="KW-1003">Cell membrane</keyword>
<dbReference type="Pfam" id="PF01627">
    <property type="entry name" value="Hpt"/>
    <property type="match status" value="1"/>
</dbReference>
<dbReference type="STRING" id="1817813.A2008_09760"/>
<dbReference type="CDD" id="cd00082">
    <property type="entry name" value="HisKA"/>
    <property type="match status" value="1"/>
</dbReference>
<dbReference type="InterPro" id="IPR036890">
    <property type="entry name" value="HATPase_C_sf"/>
</dbReference>
<dbReference type="SUPFAM" id="SSF55874">
    <property type="entry name" value="ATPase domain of HSP90 chaperone/DNA topoisomerase II/histidine kinase"/>
    <property type="match status" value="1"/>
</dbReference>
<evidence type="ECO:0000313" key="23">
    <source>
        <dbReference type="Proteomes" id="UP000178735"/>
    </source>
</evidence>
<dbReference type="PROSITE" id="PS50109">
    <property type="entry name" value="HIS_KIN"/>
    <property type="match status" value="1"/>
</dbReference>
<feature type="domain" description="Response regulatory" evidence="19">
    <location>
        <begin position="752"/>
        <end position="866"/>
    </location>
</feature>
<comment type="catalytic activity">
    <reaction evidence="1">
        <text>ATP + protein L-histidine = ADP + protein N-phospho-L-histidine.</text>
        <dbReference type="EC" id="2.7.13.3"/>
    </reaction>
</comment>
<dbReference type="PRINTS" id="PR00344">
    <property type="entry name" value="BCTRLSENSOR"/>
</dbReference>
<keyword evidence="12" id="KW-0902">Two-component regulatory system</keyword>
<dbReference type="SMART" id="SM00091">
    <property type="entry name" value="PAS"/>
    <property type="match status" value="1"/>
</dbReference>
<dbReference type="SUPFAM" id="SSF52172">
    <property type="entry name" value="CheY-like"/>
    <property type="match status" value="1"/>
</dbReference>
<dbReference type="InterPro" id="IPR003594">
    <property type="entry name" value="HATPase_dom"/>
</dbReference>
<keyword evidence="9" id="KW-0418">Kinase</keyword>
<feature type="transmembrane region" description="Helical" evidence="17">
    <location>
        <begin position="306"/>
        <end position="328"/>
    </location>
</feature>
<dbReference type="GO" id="GO:0005524">
    <property type="term" value="F:ATP binding"/>
    <property type="evidence" value="ECO:0007669"/>
    <property type="project" value="UniProtKB-KW"/>
</dbReference>
<evidence type="ECO:0000256" key="5">
    <source>
        <dbReference type="ARBA" id="ARBA00022553"/>
    </source>
</evidence>
<dbReference type="SUPFAM" id="SSF47384">
    <property type="entry name" value="Homodimeric domain of signal transducing histidine kinase"/>
    <property type="match status" value="1"/>
</dbReference>
<dbReference type="PANTHER" id="PTHR45339">
    <property type="entry name" value="HYBRID SIGNAL TRANSDUCTION HISTIDINE KINASE J"/>
    <property type="match status" value="1"/>
</dbReference>
<comment type="subcellular location">
    <subcellularLocation>
        <location evidence="2">Cell membrane</location>
        <topology evidence="2">Multi-pass membrane protein</topology>
    </subcellularLocation>
</comment>
<evidence type="ECO:0000256" key="6">
    <source>
        <dbReference type="ARBA" id="ARBA00022679"/>
    </source>
</evidence>
<evidence type="ECO:0000256" key="9">
    <source>
        <dbReference type="ARBA" id="ARBA00022777"/>
    </source>
</evidence>
<evidence type="ECO:0000256" key="16">
    <source>
        <dbReference type="PROSITE-ProRule" id="PRU00169"/>
    </source>
</evidence>
<dbReference type="EMBL" id="MGFH01000246">
    <property type="protein sequence ID" value="OGM00929.1"/>
    <property type="molecule type" value="Genomic_DNA"/>
</dbReference>
<dbReference type="InterPro" id="IPR003661">
    <property type="entry name" value="HisK_dim/P_dom"/>
</dbReference>
<dbReference type="Pfam" id="PF00512">
    <property type="entry name" value="HisKA"/>
    <property type="match status" value="1"/>
</dbReference>
<dbReference type="PROSITE" id="PS50110">
    <property type="entry name" value="RESPONSE_REGULATORY"/>
    <property type="match status" value="1"/>
</dbReference>
<keyword evidence="11 17" id="KW-1133">Transmembrane helix</keyword>
<evidence type="ECO:0000256" key="12">
    <source>
        <dbReference type="ARBA" id="ARBA00023012"/>
    </source>
</evidence>
<dbReference type="Proteomes" id="UP000178735">
    <property type="component" value="Unassembled WGS sequence"/>
</dbReference>
<dbReference type="InterPro" id="IPR036097">
    <property type="entry name" value="HisK_dim/P_sf"/>
</dbReference>
<dbReference type="SMART" id="SM00387">
    <property type="entry name" value="HATPase_c"/>
    <property type="match status" value="1"/>
</dbReference>
<protein>
    <recommendedName>
        <fullName evidence="3">histidine kinase</fullName>
        <ecNumber evidence="3">2.7.13.3</ecNumber>
    </recommendedName>
</protein>
<evidence type="ECO:0000256" key="14">
    <source>
        <dbReference type="ARBA" id="ARBA00023306"/>
    </source>
</evidence>
<feature type="domain" description="Histidine kinase" evidence="18">
    <location>
        <begin position="504"/>
        <end position="726"/>
    </location>
</feature>
<dbReference type="CDD" id="cd16922">
    <property type="entry name" value="HATPase_EvgS-ArcB-TorS-like"/>
    <property type="match status" value="1"/>
</dbReference>
<evidence type="ECO:0000313" key="22">
    <source>
        <dbReference type="EMBL" id="OGM00929.1"/>
    </source>
</evidence>
<evidence type="ECO:0000256" key="15">
    <source>
        <dbReference type="PROSITE-ProRule" id="PRU00110"/>
    </source>
</evidence>